<proteinExistence type="predicted"/>
<evidence type="ECO:0000313" key="2">
    <source>
        <dbReference type="Proteomes" id="UP001364695"/>
    </source>
</evidence>
<dbReference type="EMBL" id="JAWDIE010000016">
    <property type="protein sequence ID" value="MEJ7138874.1"/>
    <property type="molecule type" value="Genomic_DNA"/>
</dbReference>
<protein>
    <submittedName>
        <fullName evidence="1">Prepilin-type N-terminal cleavage/methylation domain-containing protein</fullName>
    </submittedName>
</protein>
<accession>A0ACC6P4W6</accession>
<name>A0ACC6P4W6_9BURK</name>
<reference evidence="1" key="1">
    <citation type="submission" date="2023-10" db="EMBL/GenBank/DDBJ databases">
        <title>Amphibacter perezi, gen. nov., sp. nov. a novel taxa of the family Comamonadaceae, class Betaproteobacteria isolated from the skin microbiota of Pelophylax perezi from different populations.</title>
        <authorList>
            <person name="Costa S."/>
            <person name="Proenca D.N."/>
            <person name="Lopes I."/>
            <person name="Morais P.V."/>
        </authorList>
    </citation>
    <scope>NUCLEOTIDE SEQUENCE</scope>
    <source>
        <strain evidence="1">SL12-8</strain>
    </source>
</reference>
<sequence length="221" mass="23814">MNAQHPARPSRGFTLVEVLVALVIMSVIAAMAWRGVDTLVRSRDAGNAVLDDTLRLQTAVAQWDSDLAALVRTDAIPALAFDGASFSFVRRQPEGLQIVVWRVRQGRWQRYAYAPVTRAGDLVENWIFSQGQANADGPGWLTLDGSALDWQVYYYRNGWSNAQSSDDVAATSPPAEGGKPGGGSGPVLQLPGGVRMVLRLKSGTLTRDVRLSLSQAPGVVP</sequence>
<comment type="caution">
    <text evidence="1">The sequence shown here is derived from an EMBL/GenBank/DDBJ whole genome shotgun (WGS) entry which is preliminary data.</text>
</comment>
<organism evidence="1 2">
    <name type="scientific">Amphibiibacter pelophylacis</name>
    <dbReference type="NCBI Taxonomy" id="1799477"/>
    <lineage>
        <taxon>Bacteria</taxon>
        <taxon>Pseudomonadati</taxon>
        <taxon>Pseudomonadota</taxon>
        <taxon>Betaproteobacteria</taxon>
        <taxon>Burkholderiales</taxon>
        <taxon>Sphaerotilaceae</taxon>
        <taxon>Amphibiibacter</taxon>
    </lineage>
</organism>
<keyword evidence="2" id="KW-1185">Reference proteome</keyword>
<dbReference type="Proteomes" id="UP001364695">
    <property type="component" value="Unassembled WGS sequence"/>
</dbReference>
<evidence type="ECO:0000313" key="1">
    <source>
        <dbReference type="EMBL" id="MEJ7138874.1"/>
    </source>
</evidence>
<gene>
    <name evidence="1" type="ORF">RV045_10620</name>
</gene>